<dbReference type="InterPro" id="IPR029044">
    <property type="entry name" value="Nucleotide-diphossugar_trans"/>
</dbReference>
<dbReference type="Proteomes" id="UP000198916">
    <property type="component" value="Unassembled WGS sequence"/>
</dbReference>
<dbReference type="OrthoDB" id="1523666at2"/>
<evidence type="ECO:0000256" key="4">
    <source>
        <dbReference type="SAM" id="Phobius"/>
    </source>
</evidence>
<dbReference type="Gene3D" id="3.90.550.10">
    <property type="entry name" value="Spore Coat Polysaccharide Biosynthesis Protein SpsA, Chain A"/>
    <property type="match status" value="1"/>
</dbReference>
<proteinExistence type="inferred from homology"/>
<dbReference type="PANTHER" id="PTHR43630">
    <property type="entry name" value="POLY-BETA-1,6-N-ACETYL-D-GLUCOSAMINE SYNTHASE"/>
    <property type="match status" value="1"/>
</dbReference>
<dbReference type="Pfam" id="PF13641">
    <property type="entry name" value="Glyco_tranf_2_3"/>
    <property type="match status" value="1"/>
</dbReference>
<feature type="transmembrane region" description="Helical" evidence="4">
    <location>
        <begin position="6"/>
        <end position="26"/>
    </location>
</feature>
<name>A0A1H7IIQ7_9SPHI</name>
<feature type="transmembrane region" description="Helical" evidence="4">
    <location>
        <begin position="288"/>
        <end position="316"/>
    </location>
</feature>
<evidence type="ECO:0000256" key="3">
    <source>
        <dbReference type="ARBA" id="ARBA00022679"/>
    </source>
</evidence>
<organism evidence="5 6">
    <name type="scientific">Parapedobacter koreensis</name>
    <dbReference type="NCBI Taxonomy" id="332977"/>
    <lineage>
        <taxon>Bacteria</taxon>
        <taxon>Pseudomonadati</taxon>
        <taxon>Bacteroidota</taxon>
        <taxon>Sphingobacteriia</taxon>
        <taxon>Sphingobacteriales</taxon>
        <taxon>Sphingobacteriaceae</taxon>
        <taxon>Parapedobacter</taxon>
    </lineage>
</organism>
<dbReference type="PANTHER" id="PTHR43630:SF1">
    <property type="entry name" value="POLY-BETA-1,6-N-ACETYL-D-GLUCOSAMINE SYNTHASE"/>
    <property type="match status" value="1"/>
</dbReference>
<accession>A0A1H7IIQ7</accession>
<evidence type="ECO:0000256" key="2">
    <source>
        <dbReference type="ARBA" id="ARBA00022676"/>
    </source>
</evidence>
<reference evidence="6" key="1">
    <citation type="submission" date="2016-10" db="EMBL/GenBank/DDBJ databases">
        <authorList>
            <person name="Varghese N."/>
            <person name="Submissions S."/>
        </authorList>
    </citation>
    <scope>NUCLEOTIDE SEQUENCE [LARGE SCALE GENOMIC DNA]</scope>
    <source>
        <strain evidence="6">Jip14</strain>
    </source>
</reference>
<dbReference type="SUPFAM" id="SSF53448">
    <property type="entry name" value="Nucleotide-diphospho-sugar transferases"/>
    <property type="match status" value="1"/>
</dbReference>
<dbReference type="RefSeq" id="WP_090603347.1">
    <property type="nucleotide sequence ID" value="NZ_FNZR01000002.1"/>
</dbReference>
<dbReference type="EMBL" id="FNZR01000002">
    <property type="protein sequence ID" value="SEK62288.1"/>
    <property type="molecule type" value="Genomic_DNA"/>
</dbReference>
<sequence>MEFLWLLFQVFIGYHLMVPLFFFLLFRLKKRTKSRIATVRKQAYDYGLIVTAYEETKFLPQVVNSLLNLNYDNYVIYVVADKCDVTDLQFSDPRVVILRPEKTLASNVGSHFYAIHRFIRAHEVFAIIDSDNMVHPEFLNECNRSFDSGYDVVQGLRVAKNTNTHYAALDAARDIYYHFYDGEVLFHLGSSATLAGSGMAMKTALYVDCMAAVDVKGAGFDKVLQAELVLRGYRISFNGEAIVYDGKTAYADQLVNQRARWINTWFKYLRYGFLILSKGIVNRSLNQLLFGFILLRPPLFIFLSLSVVCMLASFFLSPISGLVWLAALSLFILGFFVALWNYPTNKAIYQSLARIPFFVFHQFRALLHARSANKRSVATKHARS</sequence>
<keyword evidence="3 5" id="KW-0808">Transferase</keyword>
<comment type="similarity">
    <text evidence="1">Belongs to the glycosyltransferase 2 family.</text>
</comment>
<keyword evidence="4" id="KW-0812">Transmembrane</keyword>
<evidence type="ECO:0000313" key="6">
    <source>
        <dbReference type="Proteomes" id="UP000198916"/>
    </source>
</evidence>
<keyword evidence="4" id="KW-1133">Transmembrane helix</keyword>
<dbReference type="AlphaFoldDB" id="A0A1H7IIQ7"/>
<evidence type="ECO:0000313" key="5">
    <source>
        <dbReference type="EMBL" id="SEK62288.1"/>
    </source>
</evidence>
<protein>
    <submittedName>
        <fullName evidence="5">Glycosyltransferase, catalytic subunit of cellulose synthase and poly-beta-1,6-N-acetylglucosamine synthase</fullName>
    </submittedName>
</protein>
<dbReference type="GO" id="GO:0016757">
    <property type="term" value="F:glycosyltransferase activity"/>
    <property type="evidence" value="ECO:0007669"/>
    <property type="project" value="UniProtKB-KW"/>
</dbReference>
<gene>
    <name evidence="5" type="ORF">SAMN05421740_102253</name>
</gene>
<feature type="transmembrane region" description="Helical" evidence="4">
    <location>
        <begin position="322"/>
        <end position="342"/>
    </location>
</feature>
<keyword evidence="6" id="KW-1185">Reference proteome</keyword>
<dbReference type="STRING" id="332977.SAMN05421740_102253"/>
<keyword evidence="4" id="KW-0472">Membrane</keyword>
<evidence type="ECO:0000256" key="1">
    <source>
        <dbReference type="ARBA" id="ARBA00006739"/>
    </source>
</evidence>
<keyword evidence="2" id="KW-0328">Glycosyltransferase</keyword>